<feature type="repeat" description="PPR" evidence="2">
    <location>
        <begin position="45"/>
        <end position="79"/>
    </location>
</feature>
<keyword evidence="1" id="KW-0677">Repeat</keyword>
<comment type="caution">
    <text evidence="3">The sequence shown here is derived from an EMBL/GenBank/DDBJ whole genome shotgun (WGS) entry which is preliminary data.</text>
</comment>
<evidence type="ECO:0000313" key="3">
    <source>
        <dbReference type="EMBL" id="KAF6151123.1"/>
    </source>
</evidence>
<accession>A0A7J7M8C4</accession>
<gene>
    <name evidence="3" type="ORF">GIB67_002375</name>
</gene>
<dbReference type="Gene3D" id="1.25.40.10">
    <property type="entry name" value="Tetratricopeptide repeat domain"/>
    <property type="match status" value="1"/>
</dbReference>
<name>A0A7J7M8C4_9MAGN</name>
<evidence type="ECO:0000256" key="1">
    <source>
        <dbReference type="ARBA" id="ARBA00022737"/>
    </source>
</evidence>
<sequence length="194" mass="22298">MTSSKNFMPNIVAFTTLIDGYCERGELGLAEKCMEEMVEWKCEPNVVTYNSLINGYCLSGNIESTMRTMMDMRFKGLKDNIATHTSQLKGFGIAGRSKDAIKHLKEMGYAIIASLYYGLDTTVTTKGVITKFSQLLKYWFYEYCGVGQRIFKEALKFTFYSHLKAWEKGNRKKTNDQTANLFTLGKYFINHWII</sequence>
<evidence type="ECO:0000256" key="2">
    <source>
        <dbReference type="PROSITE-ProRule" id="PRU00708"/>
    </source>
</evidence>
<organism evidence="3 4">
    <name type="scientific">Kingdonia uniflora</name>
    <dbReference type="NCBI Taxonomy" id="39325"/>
    <lineage>
        <taxon>Eukaryota</taxon>
        <taxon>Viridiplantae</taxon>
        <taxon>Streptophyta</taxon>
        <taxon>Embryophyta</taxon>
        <taxon>Tracheophyta</taxon>
        <taxon>Spermatophyta</taxon>
        <taxon>Magnoliopsida</taxon>
        <taxon>Ranunculales</taxon>
        <taxon>Circaeasteraceae</taxon>
        <taxon>Kingdonia</taxon>
    </lineage>
</organism>
<proteinExistence type="predicted"/>
<dbReference type="Pfam" id="PF13041">
    <property type="entry name" value="PPR_2"/>
    <property type="match status" value="1"/>
</dbReference>
<dbReference type="Proteomes" id="UP000541444">
    <property type="component" value="Unassembled WGS sequence"/>
</dbReference>
<keyword evidence="4" id="KW-1185">Reference proteome</keyword>
<dbReference type="AlphaFoldDB" id="A0A7J7M8C4"/>
<dbReference type="InterPro" id="IPR051240">
    <property type="entry name" value="Mito_RNA-Proc/Resp"/>
</dbReference>
<evidence type="ECO:0008006" key="5">
    <source>
        <dbReference type="Google" id="ProtNLM"/>
    </source>
</evidence>
<dbReference type="GO" id="GO:0003729">
    <property type="term" value="F:mRNA binding"/>
    <property type="evidence" value="ECO:0007669"/>
    <property type="project" value="TreeGrafter"/>
</dbReference>
<dbReference type="InterPro" id="IPR011990">
    <property type="entry name" value="TPR-like_helical_dom_sf"/>
</dbReference>
<dbReference type="PANTHER" id="PTHR47933:SF22">
    <property type="entry name" value="REPEAT-CONTAINING PROTEIN, PUTATIVE-RELATED"/>
    <property type="match status" value="1"/>
</dbReference>
<reference evidence="3 4" key="1">
    <citation type="journal article" date="2020" name="IScience">
        <title>Genome Sequencing of the Endangered Kingdonia uniflora (Circaeasteraceae, Ranunculales) Reveals Potential Mechanisms of Evolutionary Specialization.</title>
        <authorList>
            <person name="Sun Y."/>
            <person name="Deng T."/>
            <person name="Zhang A."/>
            <person name="Moore M.J."/>
            <person name="Landis J.B."/>
            <person name="Lin N."/>
            <person name="Zhang H."/>
            <person name="Zhang X."/>
            <person name="Huang J."/>
            <person name="Zhang X."/>
            <person name="Sun H."/>
            <person name="Wang H."/>
        </authorList>
    </citation>
    <scope>NUCLEOTIDE SEQUENCE [LARGE SCALE GENOMIC DNA]</scope>
    <source>
        <strain evidence="3">TB1705</strain>
        <tissue evidence="3">Leaf</tissue>
    </source>
</reference>
<dbReference type="PANTHER" id="PTHR47933">
    <property type="entry name" value="PENTATRICOPEPTIDE REPEAT-CONTAINING PROTEIN 1, MITOCHONDRIAL"/>
    <property type="match status" value="1"/>
</dbReference>
<dbReference type="EMBL" id="JACGCM010001713">
    <property type="protein sequence ID" value="KAF6151123.1"/>
    <property type="molecule type" value="Genomic_DNA"/>
</dbReference>
<dbReference type="InterPro" id="IPR002885">
    <property type="entry name" value="PPR_rpt"/>
</dbReference>
<evidence type="ECO:0000313" key="4">
    <source>
        <dbReference type="Proteomes" id="UP000541444"/>
    </source>
</evidence>
<dbReference type="PROSITE" id="PS51375">
    <property type="entry name" value="PPR"/>
    <property type="match status" value="2"/>
</dbReference>
<dbReference type="NCBIfam" id="TIGR00756">
    <property type="entry name" value="PPR"/>
    <property type="match status" value="2"/>
</dbReference>
<feature type="repeat" description="PPR" evidence="2">
    <location>
        <begin position="10"/>
        <end position="44"/>
    </location>
</feature>
<dbReference type="OrthoDB" id="185373at2759"/>
<protein>
    <recommendedName>
        <fullName evidence="5">Pentatricopeptide repeat-containing protein</fullName>
    </recommendedName>
</protein>